<dbReference type="Proteomes" id="UP000269019">
    <property type="component" value="Chromosome"/>
</dbReference>
<name>A0A3G6J547_9CORY</name>
<feature type="region of interest" description="Disordered" evidence="1">
    <location>
        <begin position="28"/>
        <end position="94"/>
    </location>
</feature>
<evidence type="ECO:0000256" key="1">
    <source>
        <dbReference type="SAM" id="MobiDB-lite"/>
    </source>
</evidence>
<evidence type="ECO:0000313" key="3">
    <source>
        <dbReference type="EMBL" id="AZA12992.1"/>
    </source>
</evidence>
<evidence type="ECO:0008006" key="5">
    <source>
        <dbReference type="Google" id="ProtNLM"/>
    </source>
</evidence>
<evidence type="ECO:0000256" key="2">
    <source>
        <dbReference type="SAM" id="SignalP"/>
    </source>
</evidence>
<feature type="chain" id="PRO_5038684670" description="Secreted protein" evidence="2">
    <location>
        <begin position="25"/>
        <end position="228"/>
    </location>
</feature>
<dbReference type="PROSITE" id="PS51257">
    <property type="entry name" value="PROKAR_LIPOPROTEIN"/>
    <property type="match status" value="1"/>
</dbReference>
<dbReference type="EMBL" id="CP033896">
    <property type="protein sequence ID" value="AZA12992.1"/>
    <property type="molecule type" value="Genomic_DNA"/>
</dbReference>
<dbReference type="RefSeq" id="WP_123926519.1">
    <property type="nucleotide sequence ID" value="NZ_CP033896.1"/>
</dbReference>
<protein>
    <recommendedName>
        <fullName evidence="5">Secreted protein</fullName>
    </recommendedName>
</protein>
<feature type="signal peptide" evidence="2">
    <location>
        <begin position="1"/>
        <end position="24"/>
    </location>
</feature>
<sequence precursor="true">MRTFGSVKKALVISAMAVPLVLTACGSDDEAATTTTASSTSTTTSTETKSKDKDKTTKSEKTSTADKDDDVTVTETATETATETLSPEEQEQYSEELKQQIEAAKAAVKTVENGAPADQALVDELLELERNVNSLDPNVDIREYFCAADREAPETQQVLESRVLLLNAIRNTGQEIPAPEIELNDVKVDGDVASGTVTVSVNQPNSYPVSTPQAFKKEDGKWRVCTLK</sequence>
<gene>
    <name evidence="3" type="ORF">CCHOA_02880</name>
</gene>
<dbReference type="KEGG" id="ccho:CCHOA_02880"/>
<keyword evidence="4" id="KW-1185">Reference proteome</keyword>
<reference evidence="3 4" key="1">
    <citation type="submission" date="2018-11" db="EMBL/GenBank/DDBJ databases">
        <authorList>
            <person name="Kleinhagauer T."/>
            <person name="Glaeser S.P."/>
            <person name="Spergser J."/>
            <person name="Ruckert C."/>
            <person name="Kaempfer P."/>
            <person name="Busse H.-J."/>
        </authorList>
    </citation>
    <scope>NUCLEOTIDE SEQUENCE [LARGE SCALE GENOMIC DNA]</scope>
    <source>
        <strain evidence="3 4">200CH</strain>
    </source>
</reference>
<keyword evidence="2" id="KW-0732">Signal</keyword>
<organism evidence="3 4">
    <name type="scientific">Corynebacterium choanae</name>
    <dbReference type="NCBI Taxonomy" id="1862358"/>
    <lineage>
        <taxon>Bacteria</taxon>
        <taxon>Bacillati</taxon>
        <taxon>Actinomycetota</taxon>
        <taxon>Actinomycetes</taxon>
        <taxon>Mycobacteriales</taxon>
        <taxon>Corynebacteriaceae</taxon>
        <taxon>Corynebacterium</taxon>
    </lineage>
</organism>
<feature type="compositionally biased region" description="Basic and acidic residues" evidence="1">
    <location>
        <begin position="48"/>
        <end position="66"/>
    </location>
</feature>
<feature type="compositionally biased region" description="Low complexity" evidence="1">
    <location>
        <begin position="32"/>
        <end position="47"/>
    </location>
</feature>
<feature type="compositionally biased region" description="Low complexity" evidence="1">
    <location>
        <begin position="73"/>
        <end position="84"/>
    </location>
</feature>
<dbReference type="AlphaFoldDB" id="A0A3G6J547"/>
<accession>A0A3G6J547</accession>
<dbReference type="OrthoDB" id="4427703at2"/>
<proteinExistence type="predicted"/>
<evidence type="ECO:0000313" key="4">
    <source>
        <dbReference type="Proteomes" id="UP000269019"/>
    </source>
</evidence>